<reference evidence="2" key="1">
    <citation type="submission" date="2020-11" db="EMBL/GenBank/DDBJ databases">
        <authorList>
            <consortium name="DOE Joint Genome Institute"/>
            <person name="Ahrendt S."/>
            <person name="Riley R."/>
            <person name="Andreopoulos W."/>
            <person name="Labutti K."/>
            <person name="Pangilinan J."/>
            <person name="Ruiz-Duenas F.J."/>
            <person name="Barrasa J.M."/>
            <person name="Sanchez-Garcia M."/>
            <person name="Camarero S."/>
            <person name="Miyauchi S."/>
            <person name="Serrano A."/>
            <person name="Linde D."/>
            <person name="Babiker R."/>
            <person name="Drula E."/>
            <person name="Ayuso-Fernandez I."/>
            <person name="Pacheco R."/>
            <person name="Padilla G."/>
            <person name="Ferreira P."/>
            <person name="Barriuso J."/>
            <person name="Kellner H."/>
            <person name="Castanera R."/>
            <person name="Alfaro M."/>
            <person name="Ramirez L."/>
            <person name="Pisabarro A.G."/>
            <person name="Kuo A."/>
            <person name="Tritt A."/>
            <person name="Lipzen A."/>
            <person name="He G."/>
            <person name="Yan M."/>
            <person name="Ng V."/>
            <person name="Cullen D."/>
            <person name="Martin F."/>
            <person name="Rosso M.-N."/>
            <person name="Henrissat B."/>
            <person name="Hibbett D."/>
            <person name="Martinez A.T."/>
            <person name="Grigoriev I.V."/>
        </authorList>
    </citation>
    <scope>NUCLEOTIDE SEQUENCE</scope>
    <source>
        <strain evidence="2">CBS 506.95</strain>
    </source>
</reference>
<proteinExistence type="predicted"/>
<organism evidence="2 3">
    <name type="scientific">Crepidotus variabilis</name>
    <dbReference type="NCBI Taxonomy" id="179855"/>
    <lineage>
        <taxon>Eukaryota</taxon>
        <taxon>Fungi</taxon>
        <taxon>Dikarya</taxon>
        <taxon>Basidiomycota</taxon>
        <taxon>Agaricomycotina</taxon>
        <taxon>Agaricomycetes</taxon>
        <taxon>Agaricomycetidae</taxon>
        <taxon>Agaricales</taxon>
        <taxon>Agaricineae</taxon>
        <taxon>Crepidotaceae</taxon>
        <taxon>Crepidotus</taxon>
    </lineage>
</organism>
<protein>
    <recommendedName>
        <fullName evidence="4">MARVEL domain-containing protein</fullName>
    </recommendedName>
</protein>
<keyword evidence="1" id="KW-0812">Transmembrane</keyword>
<comment type="caution">
    <text evidence="2">The sequence shown here is derived from an EMBL/GenBank/DDBJ whole genome shotgun (WGS) entry which is preliminary data.</text>
</comment>
<dbReference type="OrthoDB" id="2501127at2759"/>
<feature type="transmembrane region" description="Helical" evidence="1">
    <location>
        <begin position="131"/>
        <end position="152"/>
    </location>
</feature>
<evidence type="ECO:0000313" key="3">
    <source>
        <dbReference type="Proteomes" id="UP000807306"/>
    </source>
</evidence>
<accession>A0A9P6EC46</accession>
<feature type="transmembrane region" description="Helical" evidence="1">
    <location>
        <begin position="86"/>
        <end position="111"/>
    </location>
</feature>
<keyword evidence="1" id="KW-0472">Membrane</keyword>
<dbReference type="EMBL" id="MU157874">
    <property type="protein sequence ID" value="KAF9526183.1"/>
    <property type="molecule type" value="Genomic_DNA"/>
</dbReference>
<dbReference type="AlphaFoldDB" id="A0A9P6EC46"/>
<dbReference type="Proteomes" id="UP000807306">
    <property type="component" value="Unassembled WGS sequence"/>
</dbReference>
<sequence length="178" mass="20334">MVELPILRMGLYGLLTFFTFIVFCLSCARLNYTNHLAPNDPLNHGRSFYDPIVAEILVTTLFTIPWCICIIFSIHKRIEHPYLATFGTEIVGLSVLWVFWIIGAAIASNLWGSLSWCQHIEACRVLSAMVAFLWLSWLTLSAILGISLLFSFANKAFKEPLHGRWDPRISRVTEMRQV</sequence>
<evidence type="ECO:0008006" key="4">
    <source>
        <dbReference type="Google" id="ProtNLM"/>
    </source>
</evidence>
<gene>
    <name evidence="2" type="ORF">CPB83DRAFT_495100</name>
</gene>
<keyword evidence="3" id="KW-1185">Reference proteome</keyword>
<evidence type="ECO:0000256" key="1">
    <source>
        <dbReference type="SAM" id="Phobius"/>
    </source>
</evidence>
<evidence type="ECO:0000313" key="2">
    <source>
        <dbReference type="EMBL" id="KAF9526183.1"/>
    </source>
</evidence>
<name>A0A9P6EC46_9AGAR</name>
<keyword evidence="1" id="KW-1133">Transmembrane helix</keyword>
<feature type="transmembrane region" description="Helical" evidence="1">
    <location>
        <begin position="12"/>
        <end position="32"/>
    </location>
</feature>
<feature type="transmembrane region" description="Helical" evidence="1">
    <location>
        <begin position="52"/>
        <end position="74"/>
    </location>
</feature>